<geneLocation type="plasmid" evidence="2 3">
    <name>pSCATT</name>
</geneLocation>
<dbReference type="HOGENOM" id="CLU_2883863_0_0_11"/>
<feature type="region of interest" description="Disordered" evidence="1">
    <location>
        <begin position="25"/>
        <end position="63"/>
    </location>
</feature>
<evidence type="ECO:0000313" key="3">
    <source>
        <dbReference type="Proteomes" id="UP000007842"/>
    </source>
</evidence>
<organism evidence="2 3">
    <name type="scientific">Streptantibioticus cattleyicolor (strain ATCC 35852 / DSM 46488 / JCM 4925 / NBRC 14057 / NRRL 8057)</name>
    <name type="common">Streptomyces cattleya</name>
    <dbReference type="NCBI Taxonomy" id="1003195"/>
    <lineage>
        <taxon>Bacteria</taxon>
        <taxon>Bacillati</taxon>
        <taxon>Actinomycetota</taxon>
        <taxon>Actinomycetes</taxon>
        <taxon>Kitasatosporales</taxon>
        <taxon>Streptomycetaceae</taxon>
        <taxon>Streptantibioticus</taxon>
    </lineage>
</organism>
<dbReference type="PATRIC" id="fig|1003195.11.peg.1548"/>
<dbReference type="AlphaFoldDB" id="F8JLG5"/>
<dbReference type="KEGG" id="scy:SCATT_p01280"/>
<protein>
    <submittedName>
        <fullName evidence="2">Uncharacterized protein</fullName>
    </submittedName>
</protein>
<accession>F8JLG5</accession>
<dbReference type="EMBL" id="CP003229">
    <property type="protein sequence ID" value="AEW98321.1"/>
    <property type="molecule type" value="Genomic_DNA"/>
</dbReference>
<evidence type="ECO:0000256" key="1">
    <source>
        <dbReference type="SAM" id="MobiDB-lite"/>
    </source>
</evidence>
<accession>G8XE58</accession>
<proteinExistence type="predicted"/>
<dbReference type="RefSeq" id="WP_014152044.1">
    <property type="nucleotide sequence ID" value="NC_016113.1"/>
</dbReference>
<dbReference type="KEGG" id="sct:SCAT_p1597"/>
<gene>
    <name evidence="2" type="ordered locus">SCATT_p01280</name>
</gene>
<feature type="compositionally biased region" description="Basic and acidic residues" evidence="1">
    <location>
        <begin position="25"/>
        <end position="47"/>
    </location>
</feature>
<evidence type="ECO:0000313" key="2">
    <source>
        <dbReference type="EMBL" id="AEW98321.1"/>
    </source>
</evidence>
<name>F8JLG5_STREN</name>
<sequence>MTNILSRAVAFLRDGLSGRRRLARYTDPEAHRRGPNVRDSETVERYRGTAVGRSTDLGPFGLR</sequence>
<dbReference type="OrthoDB" id="4307708at2"/>
<reference evidence="3" key="1">
    <citation type="submission" date="2011-12" db="EMBL/GenBank/DDBJ databases">
        <title>Complete genome sequence of Streptomyces cattleya strain DSM 46488.</title>
        <authorList>
            <person name="Ou H.-Y."/>
            <person name="Li P."/>
            <person name="Zhao C."/>
            <person name="O'Hagan D."/>
            <person name="Deng Z."/>
        </authorList>
    </citation>
    <scope>NUCLEOTIDE SEQUENCE [LARGE SCALE GENOMIC DNA]</scope>
    <source>
        <strain evidence="3">ATCC 35852 / DSM 46488 / JCM 4925 / NBRC 14057 / NRRL 8057</strain>
        <plasmid evidence="3">Plasmid pSCATT</plasmid>
    </source>
</reference>
<dbReference type="Proteomes" id="UP000007842">
    <property type="component" value="Plasmid pSCATT"/>
</dbReference>
<keyword evidence="3" id="KW-1185">Reference proteome</keyword>
<keyword evidence="2" id="KW-0614">Plasmid</keyword>